<dbReference type="STRING" id="402596.SAMN04489844_1956"/>
<feature type="transmembrane region" description="Helical" evidence="8">
    <location>
        <begin position="198"/>
        <end position="218"/>
    </location>
</feature>
<gene>
    <name evidence="9" type="ORF">SAMN04489844_1956</name>
</gene>
<proteinExistence type="predicted"/>
<feature type="transmembrane region" description="Helical" evidence="8">
    <location>
        <begin position="131"/>
        <end position="148"/>
    </location>
</feature>
<dbReference type="Proteomes" id="UP000198742">
    <property type="component" value="Unassembled WGS sequence"/>
</dbReference>
<name>A0A1H4R0E0_9ACTN</name>
<keyword evidence="3" id="KW-0328">Glycosyltransferase</keyword>
<dbReference type="OrthoDB" id="3778591at2"/>
<evidence type="ECO:0000256" key="2">
    <source>
        <dbReference type="ARBA" id="ARBA00022475"/>
    </source>
</evidence>
<dbReference type="AlphaFoldDB" id="A0A1H4R0E0"/>
<evidence type="ECO:0000256" key="1">
    <source>
        <dbReference type="ARBA" id="ARBA00004651"/>
    </source>
</evidence>
<evidence type="ECO:0000313" key="10">
    <source>
        <dbReference type="Proteomes" id="UP000198742"/>
    </source>
</evidence>
<feature type="transmembrane region" description="Helical" evidence="8">
    <location>
        <begin position="175"/>
        <end position="192"/>
    </location>
</feature>
<evidence type="ECO:0008006" key="11">
    <source>
        <dbReference type="Google" id="ProtNLM"/>
    </source>
</evidence>
<dbReference type="PANTHER" id="PTHR33908">
    <property type="entry name" value="MANNOSYLTRANSFERASE YKCB-RELATED"/>
    <property type="match status" value="1"/>
</dbReference>
<dbReference type="InterPro" id="IPR050297">
    <property type="entry name" value="LipidA_mod_glycosyltrf_83"/>
</dbReference>
<keyword evidence="7 8" id="KW-0472">Membrane</keyword>
<keyword evidence="4" id="KW-0808">Transferase</keyword>
<feature type="transmembrane region" description="Helical" evidence="8">
    <location>
        <begin position="257"/>
        <end position="280"/>
    </location>
</feature>
<evidence type="ECO:0000256" key="8">
    <source>
        <dbReference type="SAM" id="Phobius"/>
    </source>
</evidence>
<accession>A0A1H4R0E0</accession>
<dbReference type="PANTHER" id="PTHR33908:SF11">
    <property type="entry name" value="MEMBRANE PROTEIN"/>
    <property type="match status" value="1"/>
</dbReference>
<keyword evidence="2" id="KW-1003">Cell membrane</keyword>
<evidence type="ECO:0000256" key="3">
    <source>
        <dbReference type="ARBA" id="ARBA00022676"/>
    </source>
</evidence>
<organism evidence="9 10">
    <name type="scientific">Nocardioides exalbidus</name>
    <dbReference type="NCBI Taxonomy" id="402596"/>
    <lineage>
        <taxon>Bacteria</taxon>
        <taxon>Bacillati</taxon>
        <taxon>Actinomycetota</taxon>
        <taxon>Actinomycetes</taxon>
        <taxon>Propionibacteriales</taxon>
        <taxon>Nocardioidaceae</taxon>
        <taxon>Nocardioides</taxon>
    </lineage>
</organism>
<comment type="subcellular location">
    <subcellularLocation>
        <location evidence="1">Cell membrane</location>
        <topology evidence="1">Multi-pass membrane protein</topology>
    </subcellularLocation>
</comment>
<feature type="transmembrane region" description="Helical" evidence="8">
    <location>
        <begin position="77"/>
        <end position="99"/>
    </location>
</feature>
<dbReference type="EMBL" id="FNRT01000002">
    <property type="protein sequence ID" value="SEC25227.1"/>
    <property type="molecule type" value="Genomic_DNA"/>
</dbReference>
<evidence type="ECO:0000256" key="7">
    <source>
        <dbReference type="ARBA" id="ARBA00023136"/>
    </source>
</evidence>
<evidence type="ECO:0000313" key="9">
    <source>
        <dbReference type="EMBL" id="SEC25227.1"/>
    </source>
</evidence>
<keyword evidence="10" id="KW-1185">Reference proteome</keyword>
<protein>
    <recommendedName>
        <fullName evidence="11">Dolichyl-phosphate-mannose-protein mannosyltransferase</fullName>
    </recommendedName>
</protein>
<feature type="transmembrane region" description="Helical" evidence="8">
    <location>
        <begin position="317"/>
        <end position="336"/>
    </location>
</feature>
<dbReference type="GO" id="GO:0009103">
    <property type="term" value="P:lipopolysaccharide biosynthetic process"/>
    <property type="evidence" value="ECO:0007669"/>
    <property type="project" value="UniProtKB-ARBA"/>
</dbReference>
<keyword evidence="6 8" id="KW-1133">Transmembrane helix</keyword>
<feature type="transmembrane region" description="Helical" evidence="8">
    <location>
        <begin position="348"/>
        <end position="368"/>
    </location>
</feature>
<dbReference type="RefSeq" id="WP_090968932.1">
    <property type="nucleotide sequence ID" value="NZ_FNRT01000002.1"/>
</dbReference>
<dbReference type="GO" id="GO:0016763">
    <property type="term" value="F:pentosyltransferase activity"/>
    <property type="evidence" value="ECO:0007669"/>
    <property type="project" value="TreeGrafter"/>
</dbReference>
<reference evidence="10" key="1">
    <citation type="submission" date="2016-10" db="EMBL/GenBank/DDBJ databases">
        <authorList>
            <person name="Varghese N."/>
            <person name="Submissions S."/>
        </authorList>
    </citation>
    <scope>NUCLEOTIDE SEQUENCE [LARGE SCALE GENOMIC DNA]</scope>
    <source>
        <strain evidence="10">DSM 22017</strain>
    </source>
</reference>
<evidence type="ECO:0000256" key="5">
    <source>
        <dbReference type="ARBA" id="ARBA00022692"/>
    </source>
</evidence>
<sequence>MSTGARGTRGATLALAALAALAWIPFVDRPLSSDEGGFLLVASQWHPGRSLYGHYWVDRPPLLITVFDLAAHLGGAVGLRLIGIVAVVTSVLLASLLAASGAGRRTLTPAIVAALFLSSPLFGTTEVNGELLAVPLVLTGLVALVHAWSPSRRAPLWAALAGASGMAAAMVKQNVVDVFVVAAVLVLLAARRHGLRRAAALASGVAAGAGAALVATLVVAEARGTEPVRLWHAVVLFRAHAAAVIQASATSSTSDRFAALLGAAALSGAPLVLAVLLLRLRGRAPADDGRHLPDLRIPALALVAWELVAVGAGGSYWLHYLIGLVPGLVLLAVAAAQRGARLPRSTAVALAVATVSCVAAVTVTATLAPRHGDDTVVASYLRSHSSPGDSVVVGFGHPDIVYDSGLPSPYGELWSLPVRVRDSSLTRLTHVLSGRRAPTWVVVAGGSLATWGVDPTTAQEVLDARYRPATTVGPYVVWRRTTTGPSRSAAQAFARRQRATSVSAVGWTHRG</sequence>
<keyword evidence="5 8" id="KW-0812">Transmembrane</keyword>
<dbReference type="GO" id="GO:0005886">
    <property type="term" value="C:plasma membrane"/>
    <property type="evidence" value="ECO:0007669"/>
    <property type="project" value="UniProtKB-SubCell"/>
</dbReference>
<evidence type="ECO:0000256" key="6">
    <source>
        <dbReference type="ARBA" id="ARBA00022989"/>
    </source>
</evidence>
<evidence type="ECO:0000256" key="4">
    <source>
        <dbReference type="ARBA" id="ARBA00022679"/>
    </source>
</evidence>